<protein>
    <submittedName>
        <fullName evidence="1">Uncharacterized protein</fullName>
    </submittedName>
</protein>
<evidence type="ECO:0000313" key="2">
    <source>
        <dbReference type="Proteomes" id="UP001470230"/>
    </source>
</evidence>
<accession>A0ABR2L5G1</accession>
<sequence length="96" mass="11027">MHNLKYIYDSFGVPFESTIFSVIHKKSQIQSQLQTKDKSSFNVPTSELFKSYLDNLQKFISTQNSKSIYDPVSRAFVAGGHRYDKIFGIQPMISII</sequence>
<gene>
    <name evidence="1" type="ORF">M9Y10_000880</name>
</gene>
<evidence type="ECO:0000313" key="1">
    <source>
        <dbReference type="EMBL" id="KAK8898588.1"/>
    </source>
</evidence>
<organism evidence="1 2">
    <name type="scientific">Tritrichomonas musculus</name>
    <dbReference type="NCBI Taxonomy" id="1915356"/>
    <lineage>
        <taxon>Eukaryota</taxon>
        <taxon>Metamonada</taxon>
        <taxon>Parabasalia</taxon>
        <taxon>Tritrichomonadida</taxon>
        <taxon>Tritrichomonadidae</taxon>
        <taxon>Tritrichomonas</taxon>
    </lineage>
</organism>
<dbReference type="Proteomes" id="UP001470230">
    <property type="component" value="Unassembled WGS sequence"/>
</dbReference>
<comment type="caution">
    <text evidence="1">The sequence shown here is derived from an EMBL/GenBank/DDBJ whole genome shotgun (WGS) entry which is preliminary data.</text>
</comment>
<proteinExistence type="predicted"/>
<keyword evidence="2" id="KW-1185">Reference proteome</keyword>
<dbReference type="EMBL" id="JAPFFF010000001">
    <property type="protein sequence ID" value="KAK8898588.1"/>
    <property type="molecule type" value="Genomic_DNA"/>
</dbReference>
<name>A0ABR2L5G1_9EUKA</name>
<reference evidence="1 2" key="1">
    <citation type="submission" date="2024-04" db="EMBL/GenBank/DDBJ databases">
        <title>Tritrichomonas musculus Genome.</title>
        <authorList>
            <person name="Alves-Ferreira E."/>
            <person name="Grigg M."/>
            <person name="Lorenzi H."/>
            <person name="Galac M."/>
        </authorList>
    </citation>
    <scope>NUCLEOTIDE SEQUENCE [LARGE SCALE GENOMIC DNA]</scope>
    <source>
        <strain evidence="1 2">EAF2021</strain>
    </source>
</reference>